<feature type="transmembrane region" description="Helical" evidence="1">
    <location>
        <begin position="114"/>
        <end position="134"/>
    </location>
</feature>
<feature type="transmembrane region" description="Helical" evidence="1">
    <location>
        <begin position="92"/>
        <end position="108"/>
    </location>
</feature>
<organism evidence="2 3">
    <name type="scientific">Rothia santali</name>
    <dbReference type="NCBI Taxonomy" id="2949643"/>
    <lineage>
        <taxon>Bacteria</taxon>
        <taxon>Bacillati</taxon>
        <taxon>Actinomycetota</taxon>
        <taxon>Actinomycetes</taxon>
        <taxon>Micrococcales</taxon>
        <taxon>Micrococcaceae</taxon>
        <taxon>Rothia</taxon>
    </lineage>
</organism>
<feature type="transmembrane region" description="Helical" evidence="1">
    <location>
        <begin position="50"/>
        <end position="71"/>
    </location>
</feature>
<protein>
    <submittedName>
        <fullName evidence="2">Uncharacterized protein</fullName>
    </submittedName>
</protein>
<keyword evidence="1" id="KW-0472">Membrane</keyword>
<gene>
    <name evidence="2" type="ORF">NBM05_07815</name>
</gene>
<accession>A0A9X2HD44</accession>
<feature type="transmembrane region" description="Helical" evidence="1">
    <location>
        <begin position="20"/>
        <end position="38"/>
    </location>
</feature>
<feature type="transmembrane region" description="Helical" evidence="1">
    <location>
        <begin position="170"/>
        <end position="193"/>
    </location>
</feature>
<dbReference type="Proteomes" id="UP001139502">
    <property type="component" value="Unassembled WGS sequence"/>
</dbReference>
<name>A0A9X2HD44_9MICC</name>
<dbReference type="EMBL" id="JANAFB010000015">
    <property type="protein sequence ID" value="MCP3425915.1"/>
    <property type="molecule type" value="Genomic_DNA"/>
</dbReference>
<keyword evidence="1" id="KW-1133">Transmembrane helix</keyword>
<keyword evidence="3" id="KW-1185">Reference proteome</keyword>
<evidence type="ECO:0000313" key="2">
    <source>
        <dbReference type="EMBL" id="MCP3425915.1"/>
    </source>
</evidence>
<reference evidence="2" key="1">
    <citation type="submission" date="2022-06" db="EMBL/GenBank/DDBJ databases">
        <title>Rothia sp. isolated from sandalwood seedling.</title>
        <authorList>
            <person name="Tuikhar N."/>
            <person name="Kirdat K."/>
            <person name="Thorat V."/>
            <person name="Swetha P."/>
            <person name="Padma S."/>
            <person name="Sundararaj R."/>
            <person name="Yadav A."/>
        </authorList>
    </citation>
    <scope>NUCLEOTIDE SEQUENCE</scope>
    <source>
        <strain evidence="2">AR01</strain>
    </source>
</reference>
<feature type="transmembrane region" description="Helical" evidence="1">
    <location>
        <begin position="146"/>
        <end position="164"/>
    </location>
</feature>
<comment type="caution">
    <text evidence="2">The sequence shown here is derived from an EMBL/GenBank/DDBJ whole genome shotgun (WGS) entry which is preliminary data.</text>
</comment>
<dbReference type="RefSeq" id="WP_254166334.1">
    <property type="nucleotide sequence ID" value="NZ_JANAFB010000015.1"/>
</dbReference>
<keyword evidence="1" id="KW-0812">Transmembrane</keyword>
<dbReference type="AlphaFoldDB" id="A0A9X2HD44"/>
<proteinExistence type="predicted"/>
<evidence type="ECO:0000256" key="1">
    <source>
        <dbReference type="SAM" id="Phobius"/>
    </source>
</evidence>
<evidence type="ECO:0000313" key="3">
    <source>
        <dbReference type="Proteomes" id="UP001139502"/>
    </source>
</evidence>
<sequence>MSAPDPRETAVELRALQGPVLLRAVLCLAFGLLTVFWQPSDHWSWEDPSLTAVIWVSGIFMMLHGIVLIYLQRSLNEHVHHRPGAERSAVQSFALMLLLGGVLAVSFARDEAQLVLVVGLVYSIAGLTELLMGFRGTGRSAMAKDWKLAGGITLLTGAALFVLGELGAKAIFGVLGGGALITGVFQLLAALSFRHDAASLERRSDP</sequence>